<feature type="region of interest" description="Disordered" evidence="1">
    <location>
        <begin position="188"/>
        <end position="211"/>
    </location>
</feature>
<keyword evidence="2" id="KW-1133">Transmembrane helix</keyword>
<sequence>MKENGGLCFCFPEEFIMLIEVTCPKCQTKKDNTVEIFGDKNPLGNPVVTCSKCGNVFAADGVREAVNGGVREYDRIRRKTGLTIWGVGFTLVFMFLMVVYIVVRFHSCDFRILVAIAIVVPGGAYLAGCLRRYRNYYALPGKMILAESGRRMHNVAHLKILDKSGVFIPEYYRDILNRWSSCLFRQGQRPEKAGGRDSAEAESAEKESQNPKVIDRCHEGVCWYCGNEINPDREMHIGPAIRECPQCHKYNYDENAVELAYRTTGNPKEKYEQVMTVFKNRVRPVDDTVMGLAFITVLDAAMLILFVWADIGFFADAIGWFFAVMTVPLIATLVYKIRESNEMHAEYPRFNTFSKLMEASENRLSNPEYVRHLDELSVNKDDDMLNSLEERLKQYL</sequence>
<feature type="transmembrane region" description="Helical" evidence="2">
    <location>
        <begin position="82"/>
        <end position="103"/>
    </location>
</feature>
<reference evidence="3 4" key="1">
    <citation type="submission" date="2016-10" db="EMBL/GenBank/DDBJ databases">
        <authorList>
            <person name="Varghese N."/>
            <person name="Submissions S."/>
        </authorList>
    </citation>
    <scope>NUCLEOTIDE SEQUENCE [LARGE SCALE GENOMIC DNA]</scope>
    <source>
        <strain evidence="3 4">DSM 1361</strain>
    </source>
</reference>
<dbReference type="AlphaFoldDB" id="A0A662ZIC0"/>
<protein>
    <submittedName>
        <fullName evidence="3">Uncharacterized protein</fullName>
    </submittedName>
</protein>
<gene>
    <name evidence="3" type="ORF">SAMN02910344_01068</name>
</gene>
<proteinExistence type="predicted"/>
<dbReference type="EMBL" id="FOXF01000015">
    <property type="protein sequence ID" value="SFP31811.1"/>
    <property type="molecule type" value="Genomic_DNA"/>
</dbReference>
<dbReference type="Proteomes" id="UP000243745">
    <property type="component" value="Unassembled WGS sequence"/>
</dbReference>
<evidence type="ECO:0000256" key="2">
    <source>
        <dbReference type="SAM" id="Phobius"/>
    </source>
</evidence>
<evidence type="ECO:0000256" key="1">
    <source>
        <dbReference type="SAM" id="MobiDB-lite"/>
    </source>
</evidence>
<keyword evidence="2" id="KW-0812">Transmembrane</keyword>
<name>A0A662ZIC0_9GAMM</name>
<keyword evidence="2" id="KW-0472">Membrane</keyword>
<feature type="transmembrane region" description="Helical" evidence="2">
    <location>
        <begin position="317"/>
        <end position="335"/>
    </location>
</feature>
<keyword evidence="4" id="KW-1185">Reference proteome</keyword>
<feature type="transmembrane region" description="Helical" evidence="2">
    <location>
        <begin position="289"/>
        <end position="311"/>
    </location>
</feature>
<accession>A0A662ZIC0</accession>
<evidence type="ECO:0000313" key="3">
    <source>
        <dbReference type="EMBL" id="SFP31811.1"/>
    </source>
</evidence>
<organism evidence="3 4">
    <name type="scientific">Ruminobacter amylophilus</name>
    <dbReference type="NCBI Taxonomy" id="867"/>
    <lineage>
        <taxon>Bacteria</taxon>
        <taxon>Pseudomonadati</taxon>
        <taxon>Pseudomonadota</taxon>
        <taxon>Gammaproteobacteria</taxon>
        <taxon>Aeromonadales</taxon>
        <taxon>Succinivibrionaceae</taxon>
        <taxon>Ruminobacter</taxon>
    </lineage>
</organism>
<evidence type="ECO:0000313" key="4">
    <source>
        <dbReference type="Proteomes" id="UP000243745"/>
    </source>
</evidence>
<feature type="transmembrane region" description="Helical" evidence="2">
    <location>
        <begin position="109"/>
        <end position="130"/>
    </location>
</feature>